<evidence type="ECO:0000313" key="1">
    <source>
        <dbReference type="EMBL" id="KAK5632605.1"/>
    </source>
</evidence>
<sequence length="79" mass="8729">MDIAPVYLDIPESCEPRSNPNEIVDVVWRNPHRLDPGRGGLLHQEAETSGADSGFGSVVYMPRWKLTPETYIACSDLAS</sequence>
<keyword evidence="2" id="KW-1185">Reference proteome</keyword>
<evidence type="ECO:0000313" key="2">
    <source>
        <dbReference type="Proteomes" id="UP001305414"/>
    </source>
</evidence>
<proteinExistence type="predicted"/>
<protein>
    <submittedName>
        <fullName evidence="1">Uncharacterized protein</fullName>
    </submittedName>
</protein>
<name>A0AAN7UHJ0_9PEZI</name>
<dbReference type="EMBL" id="JAWHQM010000025">
    <property type="protein sequence ID" value="KAK5632605.1"/>
    <property type="molecule type" value="Genomic_DNA"/>
</dbReference>
<organism evidence="1 2">
    <name type="scientific">Xylaria bambusicola</name>
    <dbReference type="NCBI Taxonomy" id="326684"/>
    <lineage>
        <taxon>Eukaryota</taxon>
        <taxon>Fungi</taxon>
        <taxon>Dikarya</taxon>
        <taxon>Ascomycota</taxon>
        <taxon>Pezizomycotina</taxon>
        <taxon>Sordariomycetes</taxon>
        <taxon>Xylariomycetidae</taxon>
        <taxon>Xylariales</taxon>
        <taxon>Xylariaceae</taxon>
        <taxon>Xylaria</taxon>
    </lineage>
</organism>
<reference evidence="1 2" key="1">
    <citation type="submission" date="2023-10" db="EMBL/GenBank/DDBJ databases">
        <title>Draft genome sequence of Xylaria bambusicola isolate GMP-LS, the root and basal stem rot pathogen of sugarcane in Indonesia.</title>
        <authorList>
            <person name="Selvaraj P."/>
            <person name="Muralishankar V."/>
            <person name="Muruganantham S."/>
            <person name="Sp S."/>
            <person name="Haryani S."/>
            <person name="Lau K.J.X."/>
            <person name="Naqvi N.I."/>
        </authorList>
    </citation>
    <scope>NUCLEOTIDE SEQUENCE [LARGE SCALE GENOMIC DNA]</scope>
    <source>
        <strain evidence="1">GMP-LS</strain>
    </source>
</reference>
<comment type="caution">
    <text evidence="1">The sequence shown here is derived from an EMBL/GenBank/DDBJ whole genome shotgun (WGS) entry which is preliminary data.</text>
</comment>
<dbReference type="AlphaFoldDB" id="A0AAN7UHJ0"/>
<gene>
    <name evidence="1" type="ORF">RRF57_008319</name>
</gene>
<dbReference type="Proteomes" id="UP001305414">
    <property type="component" value="Unassembled WGS sequence"/>
</dbReference>
<accession>A0AAN7UHJ0</accession>